<dbReference type="Proteomes" id="UP000488506">
    <property type="component" value="Unassembled WGS sequence"/>
</dbReference>
<organism evidence="9 10">
    <name type="scientific">Candidatus Saganbacteria bacterium</name>
    <dbReference type="NCBI Taxonomy" id="2575572"/>
    <lineage>
        <taxon>Bacteria</taxon>
        <taxon>Bacillati</taxon>
        <taxon>Saganbacteria</taxon>
    </lineage>
</organism>
<comment type="function">
    <text evidence="8">Catalyzes the condensation of pantoate with beta-alanine in an ATP-dependent reaction via a pantoyl-adenylate intermediate.</text>
</comment>
<feature type="binding site" evidence="8">
    <location>
        <position position="177"/>
    </location>
    <ligand>
        <name>ATP</name>
        <dbReference type="ChEBI" id="CHEBI:30616"/>
    </ligand>
</feature>
<feature type="binding site" evidence="8">
    <location>
        <position position="154"/>
    </location>
    <ligand>
        <name>(R)-pantoate</name>
        <dbReference type="ChEBI" id="CHEBI:15980"/>
    </ligand>
</feature>
<comment type="similarity">
    <text evidence="2 8">Belongs to the pantothenate synthetase family.</text>
</comment>
<dbReference type="PANTHER" id="PTHR21299:SF1">
    <property type="entry name" value="PANTOATE--BETA-ALANINE LIGASE"/>
    <property type="match status" value="1"/>
</dbReference>
<keyword evidence="3 8" id="KW-0436">Ligase</keyword>
<gene>
    <name evidence="8" type="primary">panC</name>
    <name evidence="9" type="ORF">FD145_202</name>
</gene>
<proteinExistence type="inferred from homology"/>
<feature type="binding site" evidence="8">
    <location>
        <begin position="148"/>
        <end position="151"/>
    </location>
    <ligand>
        <name>ATP</name>
        <dbReference type="ChEBI" id="CHEBI:30616"/>
    </ligand>
</feature>
<dbReference type="EMBL" id="WPAF01000002">
    <property type="protein sequence ID" value="KAF0135064.1"/>
    <property type="molecule type" value="Genomic_DNA"/>
</dbReference>
<dbReference type="NCBIfam" id="TIGR00125">
    <property type="entry name" value="cyt_tran_rel"/>
    <property type="match status" value="1"/>
</dbReference>
<dbReference type="InterPro" id="IPR042176">
    <property type="entry name" value="Pantoate_ligase_C"/>
</dbReference>
<comment type="subcellular location">
    <subcellularLocation>
        <location evidence="8">Cytoplasm</location>
    </subcellularLocation>
</comment>
<feature type="binding site" evidence="8">
    <location>
        <begin position="31"/>
        <end position="38"/>
    </location>
    <ligand>
        <name>ATP</name>
        <dbReference type="ChEBI" id="CHEBI:30616"/>
    </ligand>
</feature>
<dbReference type="UniPathway" id="UPA00028">
    <property type="reaction ID" value="UER00005"/>
</dbReference>
<dbReference type="Gene3D" id="3.30.1300.10">
    <property type="entry name" value="Pantoate-beta-alanine ligase, C-terminal domain"/>
    <property type="match status" value="1"/>
</dbReference>
<comment type="subunit">
    <text evidence="8">Homodimer.</text>
</comment>
<dbReference type="GO" id="GO:0005829">
    <property type="term" value="C:cytosol"/>
    <property type="evidence" value="ECO:0007669"/>
    <property type="project" value="TreeGrafter"/>
</dbReference>
<dbReference type="InterPro" id="IPR004821">
    <property type="entry name" value="Cyt_trans-like"/>
</dbReference>
<dbReference type="InterPro" id="IPR014729">
    <property type="entry name" value="Rossmann-like_a/b/a_fold"/>
</dbReference>
<name>A0A833P3K6_UNCSA</name>
<evidence type="ECO:0000256" key="1">
    <source>
        <dbReference type="ARBA" id="ARBA00004990"/>
    </source>
</evidence>
<dbReference type="Pfam" id="PF02569">
    <property type="entry name" value="Pantoate_ligase"/>
    <property type="match status" value="1"/>
</dbReference>
<evidence type="ECO:0000256" key="4">
    <source>
        <dbReference type="ARBA" id="ARBA00022655"/>
    </source>
</evidence>
<accession>A0A833P3K6</accession>
<dbReference type="Gene3D" id="3.40.50.620">
    <property type="entry name" value="HUPs"/>
    <property type="match status" value="1"/>
</dbReference>
<feature type="binding site" evidence="8">
    <location>
        <begin position="185"/>
        <end position="188"/>
    </location>
    <ligand>
        <name>ATP</name>
        <dbReference type="ChEBI" id="CHEBI:30616"/>
    </ligand>
</feature>
<dbReference type="AlphaFoldDB" id="A0A833P3K6"/>
<dbReference type="PANTHER" id="PTHR21299">
    <property type="entry name" value="CYTIDYLATE KINASE/PANTOATE-BETA-ALANINE LIGASE"/>
    <property type="match status" value="1"/>
</dbReference>
<comment type="catalytic activity">
    <reaction evidence="7 8">
        <text>(R)-pantoate + beta-alanine + ATP = (R)-pantothenate + AMP + diphosphate + H(+)</text>
        <dbReference type="Rhea" id="RHEA:10912"/>
        <dbReference type="ChEBI" id="CHEBI:15378"/>
        <dbReference type="ChEBI" id="CHEBI:15980"/>
        <dbReference type="ChEBI" id="CHEBI:29032"/>
        <dbReference type="ChEBI" id="CHEBI:30616"/>
        <dbReference type="ChEBI" id="CHEBI:33019"/>
        <dbReference type="ChEBI" id="CHEBI:57966"/>
        <dbReference type="ChEBI" id="CHEBI:456215"/>
        <dbReference type="EC" id="6.3.2.1"/>
    </reaction>
</comment>
<evidence type="ECO:0000313" key="10">
    <source>
        <dbReference type="Proteomes" id="UP000488506"/>
    </source>
</evidence>
<feature type="binding site" evidence="8">
    <location>
        <position position="62"/>
    </location>
    <ligand>
        <name>beta-alanine</name>
        <dbReference type="ChEBI" id="CHEBI:57966"/>
    </ligand>
</feature>
<evidence type="ECO:0000256" key="6">
    <source>
        <dbReference type="ARBA" id="ARBA00022840"/>
    </source>
</evidence>
<dbReference type="HAMAP" id="MF_00158">
    <property type="entry name" value="PanC"/>
    <property type="match status" value="1"/>
</dbReference>
<keyword evidence="8" id="KW-0963">Cytoplasm</keyword>
<keyword evidence="6 8" id="KW-0067">ATP-binding</keyword>
<evidence type="ECO:0000256" key="2">
    <source>
        <dbReference type="ARBA" id="ARBA00009256"/>
    </source>
</evidence>
<reference evidence="9 10" key="1">
    <citation type="submission" date="2019-12" db="EMBL/GenBank/DDBJ databases">
        <authorList>
            <person name="Wolfe R."/>
            <person name="Danczak R."/>
            <person name="Wilkins M."/>
        </authorList>
    </citation>
    <scope>NUCLEOTIDE SEQUENCE [LARGE SCALE GENOMIC DNA]</scope>
    <source>
        <strain evidence="9">X2_MaxBin.013</strain>
    </source>
</reference>
<dbReference type="FunFam" id="3.40.50.620:FF:000013">
    <property type="entry name" value="Pantothenate synthetase"/>
    <property type="match status" value="1"/>
</dbReference>
<dbReference type="GO" id="GO:0005524">
    <property type="term" value="F:ATP binding"/>
    <property type="evidence" value="ECO:0007669"/>
    <property type="project" value="UniProtKB-KW"/>
</dbReference>
<feature type="active site" description="Proton donor" evidence="8">
    <location>
        <position position="38"/>
    </location>
</feature>
<dbReference type="NCBIfam" id="TIGR00018">
    <property type="entry name" value="panC"/>
    <property type="match status" value="1"/>
</dbReference>
<evidence type="ECO:0000256" key="5">
    <source>
        <dbReference type="ARBA" id="ARBA00022741"/>
    </source>
</evidence>
<evidence type="ECO:0000256" key="7">
    <source>
        <dbReference type="ARBA" id="ARBA00048258"/>
    </source>
</evidence>
<sequence>MIEVINTSKEMSRVSDNIKKSGKNISFVPTMGALHRGHLSLISKAKKSGDAVIVSIFVNPTQFGPKEDFAKYPRNLKKDLALLKPFAPLIVFAPSAKNIYPNDFGTFVDVEDLSCKLCGEFRPGHFKGVATVVLKLFNIVKPDFAFFGKKDYQQQLLIKKMAKDLNLNIKIVTCPTIREKDGLALSSRNAYLSPVERKSASLIYKALKTAKKMAKSKNAEKIISFIKRFLAASPLIKVEYASIVKKANGAAQILIAVKIGSTRLIDNILI</sequence>
<evidence type="ECO:0000256" key="8">
    <source>
        <dbReference type="HAMAP-Rule" id="MF_00158"/>
    </source>
</evidence>
<keyword evidence="4 8" id="KW-0566">Pantothenate biosynthesis</keyword>
<dbReference type="InterPro" id="IPR003721">
    <property type="entry name" value="Pantoate_ligase"/>
</dbReference>
<dbReference type="GO" id="GO:0004592">
    <property type="term" value="F:pantoate-beta-alanine ligase activity"/>
    <property type="evidence" value="ECO:0007669"/>
    <property type="project" value="UniProtKB-UniRule"/>
</dbReference>
<comment type="pathway">
    <text evidence="1 8">Cofactor biosynthesis; (R)-pantothenate biosynthesis; (R)-pantothenate from (R)-pantoate and beta-alanine: step 1/1.</text>
</comment>
<dbReference type="GO" id="GO:0015940">
    <property type="term" value="P:pantothenate biosynthetic process"/>
    <property type="evidence" value="ECO:0007669"/>
    <property type="project" value="UniProtKB-UniRule"/>
</dbReference>
<protein>
    <recommendedName>
        <fullName evidence="8">Pantothenate synthetase</fullName>
        <shortName evidence="8">PS</shortName>
        <ecNumber evidence="8">6.3.2.1</ecNumber>
    </recommendedName>
    <alternativeName>
        <fullName evidence="8">Pantoate--beta-alanine ligase</fullName>
    </alternativeName>
    <alternativeName>
        <fullName evidence="8">Pantoate-activating enzyme</fullName>
    </alternativeName>
</protein>
<dbReference type="EC" id="6.3.2.1" evidence="8"/>
<dbReference type="CDD" id="cd00560">
    <property type="entry name" value="PanC"/>
    <property type="match status" value="1"/>
</dbReference>
<feature type="binding site" evidence="8">
    <location>
        <position position="62"/>
    </location>
    <ligand>
        <name>(R)-pantoate</name>
        <dbReference type="ChEBI" id="CHEBI:15980"/>
    </ligand>
</feature>
<evidence type="ECO:0000256" key="3">
    <source>
        <dbReference type="ARBA" id="ARBA00022598"/>
    </source>
</evidence>
<comment type="miscellaneous">
    <text evidence="8">The reaction proceeds by a bi uni uni bi ping pong mechanism.</text>
</comment>
<dbReference type="SUPFAM" id="SSF52374">
    <property type="entry name" value="Nucleotidylyl transferase"/>
    <property type="match status" value="1"/>
</dbReference>
<keyword evidence="5 8" id="KW-0547">Nucleotide-binding</keyword>
<evidence type="ECO:0000313" key="9">
    <source>
        <dbReference type="EMBL" id="KAF0135064.1"/>
    </source>
</evidence>
<comment type="caution">
    <text evidence="9">The sequence shown here is derived from an EMBL/GenBank/DDBJ whole genome shotgun (WGS) entry which is preliminary data.</text>
</comment>